<dbReference type="CDD" id="cd01544">
    <property type="entry name" value="PBP1_GalR"/>
    <property type="match status" value="1"/>
</dbReference>
<keyword evidence="1" id="KW-0805">Transcription regulation</keyword>
<reference evidence="6" key="1">
    <citation type="submission" date="2015-08" db="EMBL/GenBank/DDBJ databases">
        <title>Genome sequencing project for genomic taxonomy and phylogenomics of Bacillus-like bacteria.</title>
        <authorList>
            <person name="Liu B."/>
            <person name="Wang J."/>
            <person name="Zhu Y."/>
            <person name="Liu G."/>
            <person name="Chen Q."/>
            <person name="Chen Z."/>
            <person name="Lan J."/>
            <person name="Che J."/>
            <person name="Ge C."/>
            <person name="Shi H."/>
            <person name="Pan Z."/>
            <person name="Liu X."/>
        </authorList>
    </citation>
    <scope>NUCLEOTIDE SEQUENCE [LARGE SCALE GENOMIC DNA]</scope>
    <source>
        <strain evidence="6">FJAT-22460</strain>
    </source>
</reference>
<dbReference type="AlphaFoldDB" id="A0A0M1P825"/>
<evidence type="ECO:0000313" key="5">
    <source>
        <dbReference type="EMBL" id="KOR90557.1"/>
    </source>
</evidence>
<dbReference type="Gene3D" id="3.40.50.2300">
    <property type="match status" value="2"/>
</dbReference>
<dbReference type="Gene3D" id="1.10.260.40">
    <property type="entry name" value="lambda repressor-like DNA-binding domains"/>
    <property type="match status" value="1"/>
</dbReference>
<evidence type="ECO:0000256" key="3">
    <source>
        <dbReference type="ARBA" id="ARBA00023163"/>
    </source>
</evidence>
<dbReference type="InterPro" id="IPR000843">
    <property type="entry name" value="HTH_LacI"/>
</dbReference>
<dbReference type="InterPro" id="IPR010982">
    <property type="entry name" value="Lambda_DNA-bd_dom_sf"/>
</dbReference>
<dbReference type="GO" id="GO:0000976">
    <property type="term" value="F:transcription cis-regulatory region binding"/>
    <property type="evidence" value="ECO:0007669"/>
    <property type="project" value="TreeGrafter"/>
</dbReference>
<keyword evidence="2" id="KW-0238">DNA-binding</keyword>
<evidence type="ECO:0000313" key="6">
    <source>
        <dbReference type="Proteomes" id="UP000036932"/>
    </source>
</evidence>
<dbReference type="PROSITE" id="PS50932">
    <property type="entry name" value="HTH_LACI_2"/>
    <property type="match status" value="1"/>
</dbReference>
<dbReference type="OrthoDB" id="43195at2"/>
<dbReference type="SUPFAM" id="SSF53822">
    <property type="entry name" value="Periplasmic binding protein-like I"/>
    <property type="match status" value="1"/>
</dbReference>
<dbReference type="PRINTS" id="PR00036">
    <property type="entry name" value="HTHLACI"/>
</dbReference>
<evidence type="ECO:0000256" key="2">
    <source>
        <dbReference type="ARBA" id="ARBA00023125"/>
    </source>
</evidence>
<sequence>MSTIRDVAKLANVSTATVSRVLNNDTKYKITEETKERVWQAVTQLNYKISSSPKRNLTAKDQVDNKSQIKIGCVLSVTRDKYNDPYFMSILSGVEERLLSAGYNIAFIRTGIELDDRKILFNTFSEPITGLILMESLNSETYEYIRKQVPYIVGIDTERGDIDNVGYDHYNVASMAVNHLIEKGHTHIGYIGGSGYTGNLKDSRRYRGYYASMHAAGLTVNPDWVIDCLWDEAVCIEQINRLCQTGNYPTAFFAGSDLMAMAALNGLYNNGISVPNQVAVIGLSNIEVSKYSNPPLSTIEVPTKEIGMVAVDNLIDRINGNQLLPKKVILPTHLIVRSST</sequence>
<protein>
    <submittedName>
        <fullName evidence="5">LacI family transcriptional regulator</fullName>
    </submittedName>
</protein>
<keyword evidence="6" id="KW-1185">Reference proteome</keyword>
<dbReference type="PANTHER" id="PTHR30146">
    <property type="entry name" value="LACI-RELATED TRANSCRIPTIONAL REPRESSOR"/>
    <property type="match status" value="1"/>
</dbReference>
<dbReference type="CDD" id="cd01392">
    <property type="entry name" value="HTH_LacI"/>
    <property type="match status" value="1"/>
</dbReference>
<dbReference type="RefSeq" id="WP_054403467.1">
    <property type="nucleotide sequence ID" value="NZ_LIUT01000001.1"/>
</dbReference>
<dbReference type="Pfam" id="PF00356">
    <property type="entry name" value="LacI"/>
    <property type="match status" value="1"/>
</dbReference>
<dbReference type="SMART" id="SM00354">
    <property type="entry name" value="HTH_LACI"/>
    <property type="match status" value="1"/>
</dbReference>
<dbReference type="SUPFAM" id="SSF47413">
    <property type="entry name" value="lambda repressor-like DNA-binding domains"/>
    <property type="match status" value="1"/>
</dbReference>
<dbReference type="PANTHER" id="PTHR30146:SF109">
    <property type="entry name" value="HTH-TYPE TRANSCRIPTIONAL REGULATOR GALS"/>
    <property type="match status" value="1"/>
</dbReference>
<dbReference type="Pfam" id="PF13377">
    <property type="entry name" value="Peripla_BP_3"/>
    <property type="match status" value="1"/>
</dbReference>
<accession>A0A0M1P825</accession>
<dbReference type="GO" id="GO:0003700">
    <property type="term" value="F:DNA-binding transcription factor activity"/>
    <property type="evidence" value="ECO:0007669"/>
    <property type="project" value="TreeGrafter"/>
</dbReference>
<comment type="caution">
    <text evidence="5">The sequence shown here is derived from an EMBL/GenBank/DDBJ whole genome shotgun (WGS) entry which is preliminary data.</text>
</comment>
<evidence type="ECO:0000256" key="1">
    <source>
        <dbReference type="ARBA" id="ARBA00023015"/>
    </source>
</evidence>
<dbReference type="PATRIC" id="fig|1705565.3.peg.5375"/>
<dbReference type="EMBL" id="LIUT01000001">
    <property type="protein sequence ID" value="KOR90557.1"/>
    <property type="molecule type" value="Genomic_DNA"/>
</dbReference>
<proteinExistence type="predicted"/>
<dbReference type="InterPro" id="IPR046335">
    <property type="entry name" value="LacI/GalR-like_sensor"/>
</dbReference>
<organism evidence="5 6">
    <name type="scientific">Paenibacillus solani</name>
    <dbReference type="NCBI Taxonomy" id="1705565"/>
    <lineage>
        <taxon>Bacteria</taxon>
        <taxon>Bacillati</taxon>
        <taxon>Bacillota</taxon>
        <taxon>Bacilli</taxon>
        <taxon>Bacillales</taxon>
        <taxon>Paenibacillaceae</taxon>
        <taxon>Paenibacillus</taxon>
    </lineage>
</organism>
<name>A0A0M1P825_9BACL</name>
<feature type="domain" description="HTH lacI-type" evidence="4">
    <location>
        <begin position="2"/>
        <end position="58"/>
    </location>
</feature>
<keyword evidence="3" id="KW-0804">Transcription</keyword>
<gene>
    <name evidence="5" type="ORF">AM231_16430</name>
</gene>
<dbReference type="InterPro" id="IPR028082">
    <property type="entry name" value="Peripla_BP_I"/>
</dbReference>
<dbReference type="Proteomes" id="UP000036932">
    <property type="component" value="Unassembled WGS sequence"/>
</dbReference>
<dbReference type="PROSITE" id="PS00356">
    <property type="entry name" value="HTH_LACI_1"/>
    <property type="match status" value="1"/>
</dbReference>
<evidence type="ECO:0000259" key="4">
    <source>
        <dbReference type="PROSITE" id="PS50932"/>
    </source>
</evidence>